<feature type="compositionally biased region" description="Low complexity" evidence="1">
    <location>
        <begin position="349"/>
        <end position="359"/>
    </location>
</feature>
<name>M4C5Q3_HYAAE</name>
<evidence type="ECO:0000256" key="1">
    <source>
        <dbReference type="SAM" id="MobiDB-lite"/>
    </source>
</evidence>
<dbReference type="Proteomes" id="UP000011713">
    <property type="component" value="Unassembled WGS sequence"/>
</dbReference>
<dbReference type="EnsemblProtists" id="HpaT814430">
    <property type="protein sequence ID" value="HpaP814430"/>
    <property type="gene ID" value="HpaG814430"/>
</dbReference>
<organism evidence="3 4">
    <name type="scientific">Hyaloperonospora arabidopsidis (strain Emoy2)</name>
    <name type="common">Downy mildew agent</name>
    <name type="synonym">Peronospora arabidopsidis</name>
    <dbReference type="NCBI Taxonomy" id="559515"/>
    <lineage>
        <taxon>Eukaryota</taxon>
        <taxon>Sar</taxon>
        <taxon>Stramenopiles</taxon>
        <taxon>Oomycota</taxon>
        <taxon>Peronosporomycetes</taxon>
        <taxon>Peronosporales</taxon>
        <taxon>Peronosporaceae</taxon>
        <taxon>Hyaloperonospora</taxon>
    </lineage>
</organism>
<evidence type="ECO:0000313" key="4">
    <source>
        <dbReference type="Proteomes" id="UP000011713"/>
    </source>
</evidence>
<dbReference type="VEuPathDB" id="FungiDB:HpaG814430"/>
<reference evidence="3" key="2">
    <citation type="submission" date="2015-06" db="UniProtKB">
        <authorList>
            <consortium name="EnsemblProtists"/>
        </authorList>
    </citation>
    <scope>IDENTIFICATION</scope>
    <source>
        <strain evidence="3">Emoy2</strain>
    </source>
</reference>
<feature type="region of interest" description="Disordered" evidence="1">
    <location>
        <begin position="120"/>
        <end position="139"/>
    </location>
</feature>
<feature type="compositionally biased region" description="Polar residues" evidence="1">
    <location>
        <begin position="267"/>
        <end position="284"/>
    </location>
</feature>
<feature type="region of interest" description="Disordered" evidence="1">
    <location>
        <begin position="257"/>
        <end position="367"/>
    </location>
</feature>
<sequence length="449" mass="48320">MDRPMGSRDGSRKGDVKVAVGDEEPMREEATEVKLENGGLLAADVADEKKKLDAMTLAPVNQTSEDYSSSMEVEVIKTESDEAMGAARVPATESTTSKDDEPESGENEKPAVMIGTANIESKKDNDSGPTEALHQSTDPAPIVAFTTKPSLRTEDSAMISDAVTNEAMQRSRPGYLSQGGNPLVLVALAGICCIFLFVWGRKRCLSAFSSSGVPGRRGAKGMKMQYTQVPHEQPFSRGHEDDNEYCDDFEEDSFANDRNSWDDWESKSTQTQLNPFATAPSTPRRSIAEPVSDLRPFTLNQPLSTPRQQHVPKVRESANADKSDTPLESVEFNSSSDSFEVVTEEEHMAPASSRSSAASAERESESAPDDLFSQFNMVPTFQKTAAVGPLPADTSAAPVSQPGAGIPSMSSLPTAAEASALFAAEMDDEVTTVGASDEWGEDDEWVKGI</sequence>
<keyword evidence="2" id="KW-1133">Transmembrane helix</keyword>
<feature type="compositionally biased region" description="Basic and acidic residues" evidence="1">
    <location>
        <begin position="313"/>
        <end position="325"/>
    </location>
</feature>
<evidence type="ECO:0000313" key="3">
    <source>
        <dbReference type="EnsemblProtists" id="HpaP814430"/>
    </source>
</evidence>
<dbReference type="InParanoid" id="M4C5Q3"/>
<dbReference type="EMBL" id="ABWE02004342">
    <property type="status" value="NOT_ANNOTATED_CDS"/>
    <property type="molecule type" value="Genomic_DNA"/>
</dbReference>
<protein>
    <submittedName>
        <fullName evidence="3">Uncharacterized protein</fullName>
    </submittedName>
</protein>
<keyword evidence="4" id="KW-1185">Reference proteome</keyword>
<dbReference type="AlphaFoldDB" id="M4C5Q3"/>
<reference evidence="4" key="1">
    <citation type="journal article" date="2010" name="Science">
        <title>Signatures of adaptation to obligate biotrophy in the Hyaloperonospora arabidopsidis genome.</title>
        <authorList>
            <person name="Baxter L."/>
            <person name="Tripathy S."/>
            <person name="Ishaque N."/>
            <person name="Boot N."/>
            <person name="Cabral A."/>
            <person name="Kemen E."/>
            <person name="Thines M."/>
            <person name="Ah-Fong A."/>
            <person name="Anderson R."/>
            <person name="Badejoko W."/>
            <person name="Bittner-Eddy P."/>
            <person name="Boore J.L."/>
            <person name="Chibucos M.C."/>
            <person name="Coates M."/>
            <person name="Dehal P."/>
            <person name="Delehaunty K."/>
            <person name="Dong S."/>
            <person name="Downton P."/>
            <person name="Dumas B."/>
            <person name="Fabro G."/>
            <person name="Fronick C."/>
            <person name="Fuerstenberg S.I."/>
            <person name="Fulton L."/>
            <person name="Gaulin E."/>
            <person name="Govers F."/>
            <person name="Hughes L."/>
            <person name="Humphray S."/>
            <person name="Jiang R.H."/>
            <person name="Judelson H."/>
            <person name="Kamoun S."/>
            <person name="Kyung K."/>
            <person name="Meijer H."/>
            <person name="Minx P."/>
            <person name="Morris P."/>
            <person name="Nelson J."/>
            <person name="Phuntumart V."/>
            <person name="Qutob D."/>
            <person name="Rehmany A."/>
            <person name="Rougon-Cardoso A."/>
            <person name="Ryden P."/>
            <person name="Torto-Alalibo T."/>
            <person name="Studholme D."/>
            <person name="Wang Y."/>
            <person name="Win J."/>
            <person name="Wood J."/>
            <person name="Clifton S.W."/>
            <person name="Rogers J."/>
            <person name="Van den Ackerveken G."/>
            <person name="Jones J.D."/>
            <person name="McDowell J.M."/>
            <person name="Beynon J."/>
            <person name="Tyler B.M."/>
        </authorList>
    </citation>
    <scope>NUCLEOTIDE SEQUENCE [LARGE SCALE GENOMIC DNA]</scope>
    <source>
        <strain evidence="4">Emoy2</strain>
    </source>
</reference>
<feature type="transmembrane region" description="Helical" evidence="2">
    <location>
        <begin position="180"/>
        <end position="200"/>
    </location>
</feature>
<evidence type="ECO:0000256" key="2">
    <source>
        <dbReference type="SAM" id="Phobius"/>
    </source>
</evidence>
<feature type="region of interest" description="Disordered" evidence="1">
    <location>
        <begin position="1"/>
        <end position="32"/>
    </location>
</feature>
<keyword evidence="2" id="KW-0812">Transmembrane</keyword>
<dbReference type="HOGENOM" id="CLU_047339_0_0_1"/>
<keyword evidence="2" id="KW-0472">Membrane</keyword>
<dbReference type="OMA" id="CDDYEED"/>
<feature type="region of interest" description="Disordered" evidence="1">
    <location>
        <begin position="392"/>
        <end position="411"/>
    </location>
</feature>
<accession>M4C5Q3</accession>
<dbReference type="eggNOG" id="ENOG502S2JJ">
    <property type="taxonomic scope" value="Eukaryota"/>
</dbReference>
<feature type="compositionally biased region" description="Polar residues" evidence="1">
    <location>
        <begin position="298"/>
        <end position="308"/>
    </location>
</feature>
<feature type="region of interest" description="Disordered" evidence="1">
    <location>
        <begin position="78"/>
        <end position="112"/>
    </location>
</feature>
<feature type="compositionally biased region" description="Basic and acidic residues" evidence="1">
    <location>
        <begin position="1"/>
        <end position="16"/>
    </location>
</feature>
<proteinExistence type="predicted"/>